<feature type="region of interest" description="Disordered" evidence="1">
    <location>
        <begin position="299"/>
        <end position="371"/>
    </location>
</feature>
<dbReference type="PANTHER" id="PTHR35317">
    <property type="entry name" value="OS04G0629600 PROTEIN"/>
    <property type="match status" value="1"/>
</dbReference>
<evidence type="ECO:0000256" key="1">
    <source>
        <dbReference type="SAM" id="MobiDB-lite"/>
    </source>
</evidence>
<keyword evidence="4" id="KW-1185">Reference proteome</keyword>
<reference evidence="3" key="1">
    <citation type="submission" date="2022-12" db="EMBL/GenBank/DDBJ databases">
        <title>Draft genome assemblies for two species of Escallonia (Escalloniales).</title>
        <authorList>
            <person name="Chanderbali A."/>
            <person name="Dervinis C."/>
            <person name="Anghel I."/>
            <person name="Soltis D."/>
            <person name="Soltis P."/>
            <person name="Zapata F."/>
        </authorList>
    </citation>
    <scope>NUCLEOTIDE SEQUENCE</scope>
    <source>
        <strain evidence="3">UCBG92.1500</strain>
        <tissue evidence="3">Leaf</tissue>
    </source>
</reference>
<accession>A0AA88RPV8</accession>
<organism evidence="3 4">
    <name type="scientific">Escallonia rubra</name>
    <dbReference type="NCBI Taxonomy" id="112253"/>
    <lineage>
        <taxon>Eukaryota</taxon>
        <taxon>Viridiplantae</taxon>
        <taxon>Streptophyta</taxon>
        <taxon>Embryophyta</taxon>
        <taxon>Tracheophyta</taxon>
        <taxon>Spermatophyta</taxon>
        <taxon>Magnoliopsida</taxon>
        <taxon>eudicotyledons</taxon>
        <taxon>Gunneridae</taxon>
        <taxon>Pentapetalae</taxon>
        <taxon>asterids</taxon>
        <taxon>campanulids</taxon>
        <taxon>Escalloniales</taxon>
        <taxon>Escalloniaceae</taxon>
        <taxon>Escallonia</taxon>
    </lineage>
</organism>
<name>A0AA88RPV8_9ASTE</name>
<keyword evidence="2" id="KW-1133">Transmembrane helix</keyword>
<protein>
    <submittedName>
        <fullName evidence="3">Uncharacterized protein</fullName>
    </submittedName>
</protein>
<evidence type="ECO:0000313" key="4">
    <source>
        <dbReference type="Proteomes" id="UP001187471"/>
    </source>
</evidence>
<feature type="transmembrane region" description="Helical" evidence="2">
    <location>
        <begin position="55"/>
        <end position="74"/>
    </location>
</feature>
<keyword evidence="2" id="KW-0812">Transmembrane</keyword>
<dbReference type="EMBL" id="JAVXUO010001336">
    <property type="protein sequence ID" value="KAK2983321.1"/>
    <property type="molecule type" value="Genomic_DNA"/>
</dbReference>
<dbReference type="Pfam" id="PF14223">
    <property type="entry name" value="Retrotran_gag_2"/>
    <property type="match status" value="1"/>
</dbReference>
<evidence type="ECO:0000313" key="3">
    <source>
        <dbReference type="EMBL" id="KAK2983321.1"/>
    </source>
</evidence>
<evidence type="ECO:0000256" key="2">
    <source>
        <dbReference type="SAM" id="Phobius"/>
    </source>
</evidence>
<sequence>MPLVEVKWHCRSEIDEAAYCSVGNLGGEVVAFLPSFHRLKVPVISADLAKTMVSAPPLSLVTVALLALLFFVVAGRDDWIDFPRFHSIVSSEWNLIRLPYREEESDVTVVEADDSKGKVMESVGEEVVEDLCVEPKHLSKNILVPDGSNDVAPSCEEAAKEARVKDQKALSLIQLGVDDNIFEKIAQATTAKRAWDTLENVFKGIDKVKKVRLQSLRGEFESLQMKDSETIFDYISRVLSVVNQLERNGEEMEDSRVVEKILRSLDPKFDHVVVAIEESNDTETMTVDELSGKFQVHEDKIKRRNKEPISQALQAKISINKRKEGTNKNQGGRGRGRGQGRGRGHGRGGGVPTQYNNNESGSEFRPSKGRG</sequence>
<dbReference type="PANTHER" id="PTHR35317:SF28">
    <property type="entry name" value="ZINC FINGER, CCHC-TYPE, RIBONUCLEASE H-LIKE DOMAIN, GAG-PRE-INTEGRASE DOMAIN PROTEIN-RELATED"/>
    <property type="match status" value="1"/>
</dbReference>
<comment type="caution">
    <text evidence="3">The sequence shown here is derived from an EMBL/GenBank/DDBJ whole genome shotgun (WGS) entry which is preliminary data.</text>
</comment>
<feature type="compositionally biased region" description="Basic residues" evidence="1">
    <location>
        <begin position="334"/>
        <end position="346"/>
    </location>
</feature>
<dbReference type="AlphaFoldDB" id="A0AA88RPV8"/>
<proteinExistence type="predicted"/>
<dbReference type="Proteomes" id="UP001187471">
    <property type="component" value="Unassembled WGS sequence"/>
</dbReference>
<keyword evidence="2" id="KW-0472">Membrane</keyword>
<gene>
    <name evidence="3" type="ORF">RJ640_016059</name>
</gene>